<protein>
    <submittedName>
        <fullName evidence="1">Uncharacterized protein</fullName>
    </submittedName>
</protein>
<proteinExistence type="predicted"/>
<comment type="caution">
    <text evidence="1">The sequence shown here is derived from an EMBL/GenBank/DDBJ whole genome shotgun (WGS) entry which is preliminary data.</text>
</comment>
<dbReference type="Proteomes" id="UP001221898">
    <property type="component" value="Unassembled WGS sequence"/>
</dbReference>
<gene>
    <name evidence="1" type="ORF">AAFF_G00203520</name>
</gene>
<organism evidence="1 2">
    <name type="scientific">Aldrovandia affinis</name>
    <dbReference type="NCBI Taxonomy" id="143900"/>
    <lineage>
        <taxon>Eukaryota</taxon>
        <taxon>Metazoa</taxon>
        <taxon>Chordata</taxon>
        <taxon>Craniata</taxon>
        <taxon>Vertebrata</taxon>
        <taxon>Euteleostomi</taxon>
        <taxon>Actinopterygii</taxon>
        <taxon>Neopterygii</taxon>
        <taxon>Teleostei</taxon>
        <taxon>Notacanthiformes</taxon>
        <taxon>Halosauridae</taxon>
        <taxon>Aldrovandia</taxon>
    </lineage>
</organism>
<evidence type="ECO:0000313" key="1">
    <source>
        <dbReference type="EMBL" id="KAJ8410371.1"/>
    </source>
</evidence>
<name>A0AAD7SX76_9TELE</name>
<keyword evidence="2" id="KW-1185">Reference proteome</keyword>
<dbReference type="AlphaFoldDB" id="A0AAD7SX76"/>
<sequence length="101" mass="11188">MKRISVLVRLRLQATGRHPARDVLLERQTGLSFRPEMRGVPEDAPGAAPVSDGCGIEEVACREAMHYGPIFRTASGIPLPLRFALFPQSPLHSTLKYTHCH</sequence>
<evidence type="ECO:0000313" key="2">
    <source>
        <dbReference type="Proteomes" id="UP001221898"/>
    </source>
</evidence>
<accession>A0AAD7SX76</accession>
<dbReference type="EMBL" id="JAINUG010000027">
    <property type="protein sequence ID" value="KAJ8410371.1"/>
    <property type="molecule type" value="Genomic_DNA"/>
</dbReference>
<reference evidence="1" key="1">
    <citation type="journal article" date="2023" name="Science">
        <title>Genome structures resolve the early diversification of teleost fishes.</title>
        <authorList>
            <person name="Parey E."/>
            <person name="Louis A."/>
            <person name="Montfort J."/>
            <person name="Bouchez O."/>
            <person name="Roques C."/>
            <person name="Iampietro C."/>
            <person name="Lluch J."/>
            <person name="Castinel A."/>
            <person name="Donnadieu C."/>
            <person name="Desvignes T."/>
            <person name="Floi Bucao C."/>
            <person name="Jouanno E."/>
            <person name="Wen M."/>
            <person name="Mejri S."/>
            <person name="Dirks R."/>
            <person name="Jansen H."/>
            <person name="Henkel C."/>
            <person name="Chen W.J."/>
            <person name="Zahm M."/>
            <person name="Cabau C."/>
            <person name="Klopp C."/>
            <person name="Thompson A.W."/>
            <person name="Robinson-Rechavi M."/>
            <person name="Braasch I."/>
            <person name="Lecointre G."/>
            <person name="Bobe J."/>
            <person name="Postlethwait J.H."/>
            <person name="Berthelot C."/>
            <person name="Roest Crollius H."/>
            <person name="Guiguen Y."/>
        </authorList>
    </citation>
    <scope>NUCLEOTIDE SEQUENCE</scope>
    <source>
        <strain evidence="1">NC1722</strain>
    </source>
</reference>